<dbReference type="CDD" id="cd19511">
    <property type="entry name" value="RecA-like_CDC48_r2-like"/>
    <property type="match status" value="1"/>
</dbReference>
<organism evidence="4">
    <name type="scientific">Petromyces alliaceus</name>
    <name type="common">Aspergillus alliaceus</name>
    <dbReference type="NCBI Taxonomy" id="209559"/>
    <lineage>
        <taxon>Eukaryota</taxon>
        <taxon>Fungi</taxon>
        <taxon>Dikarya</taxon>
        <taxon>Ascomycota</taxon>
        <taxon>Pezizomycotina</taxon>
        <taxon>Eurotiomycetes</taxon>
        <taxon>Eurotiomycetidae</taxon>
        <taxon>Eurotiales</taxon>
        <taxon>Aspergillaceae</taxon>
        <taxon>Aspergillus</taxon>
        <taxon>Aspergillus subgen. Circumdati</taxon>
    </lineage>
</organism>
<protein>
    <submittedName>
        <fullName evidence="4">P-loop containing nucleoside triphosphate hydrolase protein</fullName>
    </submittedName>
</protein>
<feature type="domain" description="AAA+ ATPase" evidence="3">
    <location>
        <begin position="240"/>
        <end position="371"/>
    </location>
</feature>
<evidence type="ECO:0000256" key="1">
    <source>
        <dbReference type="ARBA" id="ARBA00022741"/>
    </source>
</evidence>
<dbReference type="Gene3D" id="3.40.50.300">
    <property type="entry name" value="P-loop containing nucleotide triphosphate hydrolases"/>
    <property type="match status" value="2"/>
</dbReference>
<dbReference type="InterPro" id="IPR003960">
    <property type="entry name" value="ATPase_AAA_CS"/>
</dbReference>
<dbReference type="AlphaFoldDB" id="A0A5N7BSC0"/>
<feature type="domain" description="AAA+ ATPase" evidence="3">
    <location>
        <begin position="522"/>
        <end position="657"/>
    </location>
</feature>
<dbReference type="PANTHER" id="PTHR23077:SF27">
    <property type="entry name" value="ATPASE FAMILY GENE 2 PROTEIN HOMOLOG A"/>
    <property type="match status" value="1"/>
</dbReference>
<keyword evidence="1" id="KW-0547">Nucleotide-binding</keyword>
<dbReference type="Gene3D" id="2.40.40.20">
    <property type="match status" value="1"/>
</dbReference>
<reference evidence="4" key="1">
    <citation type="submission" date="2019-04" db="EMBL/GenBank/DDBJ databases">
        <title>Friends and foes A comparative genomics studyof 23 Aspergillus species from section Flavi.</title>
        <authorList>
            <consortium name="DOE Joint Genome Institute"/>
            <person name="Kjaerbolling I."/>
            <person name="Vesth T."/>
            <person name="Frisvad J.C."/>
            <person name="Nybo J.L."/>
            <person name="Theobald S."/>
            <person name="Kildgaard S."/>
            <person name="Isbrandt T."/>
            <person name="Kuo A."/>
            <person name="Sato A."/>
            <person name="Lyhne E.K."/>
            <person name="Kogle M.E."/>
            <person name="Wiebenga A."/>
            <person name="Kun R.S."/>
            <person name="Lubbers R.J."/>
            <person name="Makela M.R."/>
            <person name="Barry K."/>
            <person name="Chovatia M."/>
            <person name="Clum A."/>
            <person name="Daum C."/>
            <person name="Haridas S."/>
            <person name="He G."/>
            <person name="LaButti K."/>
            <person name="Lipzen A."/>
            <person name="Mondo S."/>
            <person name="Riley R."/>
            <person name="Salamov A."/>
            <person name="Simmons B.A."/>
            <person name="Magnuson J.K."/>
            <person name="Henrissat B."/>
            <person name="Mortensen U.H."/>
            <person name="Larsen T.O."/>
            <person name="Devries R.P."/>
            <person name="Grigoriev I.V."/>
            <person name="Machida M."/>
            <person name="Baker S.E."/>
            <person name="Andersen M.R."/>
        </authorList>
    </citation>
    <scope>NUCLEOTIDE SEQUENCE [LARGE SCALE GENOMIC DNA]</scope>
    <source>
        <strain evidence="4">IBT 14317</strain>
    </source>
</reference>
<accession>A0A5N7BSC0</accession>
<dbReference type="GO" id="GO:0016887">
    <property type="term" value="F:ATP hydrolysis activity"/>
    <property type="evidence" value="ECO:0007669"/>
    <property type="project" value="InterPro"/>
</dbReference>
<dbReference type="FunFam" id="3.40.50.300:FF:001721">
    <property type="entry name" value="AAA family ATPase, putative"/>
    <property type="match status" value="1"/>
</dbReference>
<dbReference type="EMBL" id="ML735361">
    <property type="protein sequence ID" value="KAE8384649.1"/>
    <property type="molecule type" value="Genomic_DNA"/>
</dbReference>
<dbReference type="OrthoDB" id="27435at2759"/>
<dbReference type="Gene3D" id="1.10.8.60">
    <property type="match status" value="2"/>
</dbReference>
<dbReference type="SUPFAM" id="SSF52540">
    <property type="entry name" value="P-loop containing nucleoside triphosphate hydrolases"/>
    <property type="match status" value="2"/>
</dbReference>
<proteinExistence type="predicted"/>
<dbReference type="InterPro" id="IPR003593">
    <property type="entry name" value="AAA+_ATPase"/>
</dbReference>
<dbReference type="SMART" id="SM00382">
    <property type="entry name" value="AAA"/>
    <property type="match status" value="2"/>
</dbReference>
<dbReference type="PANTHER" id="PTHR23077">
    <property type="entry name" value="AAA-FAMILY ATPASE"/>
    <property type="match status" value="1"/>
</dbReference>
<dbReference type="InterPro" id="IPR041569">
    <property type="entry name" value="AAA_lid_3"/>
</dbReference>
<dbReference type="GO" id="GO:0005524">
    <property type="term" value="F:ATP binding"/>
    <property type="evidence" value="ECO:0007669"/>
    <property type="project" value="UniProtKB-KW"/>
</dbReference>
<dbReference type="Proteomes" id="UP000326877">
    <property type="component" value="Unassembled WGS sequence"/>
</dbReference>
<dbReference type="InterPro" id="IPR003959">
    <property type="entry name" value="ATPase_AAA_core"/>
</dbReference>
<name>A0A5N7BSC0_PETAA</name>
<gene>
    <name evidence="4" type="ORF">BDV23DRAFT_166432</name>
</gene>
<dbReference type="InterPro" id="IPR050168">
    <property type="entry name" value="AAA_ATPase_domain"/>
</dbReference>
<evidence type="ECO:0000313" key="4">
    <source>
        <dbReference type="EMBL" id="KAE8384649.1"/>
    </source>
</evidence>
<keyword evidence="4" id="KW-0378">Hydrolase</keyword>
<sequence>MSEPRLFTVRPLSKQARNDYRDAFRVYLSSSSLAALKLRAGDACTVNHSGDCTKTAIVWNATENIQNTVVQTSRTLQDCYDIKLGEKVSISRIDGPLEEIESVSLVECSDIDRITRYGPLPPTERHHWGWALEFPLSRCDAVAIGLIFDLELKGQRRSFKVATMRALNRSTNSTLLRFTENSKAFIGTDLDGEKGAQRFNIQVQPSGLGGLGRQIDSVNQCLADFNLGSGNVAMPSFYEPTRGVLLYGPKGTGKTSLLRQIQAAGWRKAFNIGSSTFSRNIGDSEAKLRNIFQEAIRCQPSVVVIDQLEFIAPKRTSLDSQSLTSVLCECLDLAKGALVLVVAASRHPNEVDDALRTPHRLAIEIELHIPTTHDRAQILRAICGYQSPVINDTLIAVMAEKTHGYVGADLFALLQLVCRKARQRQIDVKSNDWPSGHASMFSSDSSENTTFKETVPLEVQEADVLSAIQEIRPTAMREIFLETPKVRWSDIGGQHEIKRRLQKAVERPLMYPERMRRLNVNSKKGILLYGPPGCSKTLTVKALATEAGLNFMAVKGAEVLSMYVGESERALRDIFRKARSARPSIIFFDEIDAIASKRNSTSQGGVNVLTTLLNEMDGIEELKSVLVVAATNKPEVIDPALMRPGRLDNLLYIGPPDFEARKEIFNIWCRKSVVHPGVSLEELAGKTDGYSGAEIVSICETAGDAALDEEEETGQTQEIRWEHFEMALKQVKRQITDSVIQQYERWGESVDI</sequence>
<evidence type="ECO:0000259" key="3">
    <source>
        <dbReference type="SMART" id="SM00382"/>
    </source>
</evidence>
<dbReference type="InterPro" id="IPR027417">
    <property type="entry name" value="P-loop_NTPase"/>
</dbReference>
<keyword evidence="2" id="KW-0067">ATP-binding</keyword>
<dbReference type="Pfam" id="PF00004">
    <property type="entry name" value="AAA"/>
    <property type="match status" value="2"/>
</dbReference>
<dbReference type="GO" id="GO:0005737">
    <property type="term" value="C:cytoplasm"/>
    <property type="evidence" value="ECO:0007669"/>
    <property type="project" value="TreeGrafter"/>
</dbReference>
<dbReference type="Pfam" id="PF17862">
    <property type="entry name" value="AAA_lid_3"/>
    <property type="match status" value="1"/>
</dbReference>
<evidence type="ECO:0000256" key="2">
    <source>
        <dbReference type="ARBA" id="ARBA00022840"/>
    </source>
</evidence>
<dbReference type="PROSITE" id="PS00674">
    <property type="entry name" value="AAA"/>
    <property type="match status" value="1"/>
</dbReference>